<gene>
    <name evidence="1" type="ORF">FOMPIDRAFT_1049464</name>
</gene>
<dbReference type="EMBL" id="KE504147">
    <property type="protein sequence ID" value="EPT00692.1"/>
    <property type="molecule type" value="Genomic_DNA"/>
</dbReference>
<sequence>MTGRDSLRLPSYRSLHGRRYHPYPTARRYANNDEFYMDPVRDFDFEAAEHVLELPPSLQLHPARRGDDDDDDVTAFALDGSATKVAKSDKRDEFKDYVVVEDHGHVGDAELKAATVRPASRSTKLYALFLVLHYVRGCFIKGRPNIAQQPK</sequence>
<protein>
    <submittedName>
        <fullName evidence="1">Uncharacterized protein</fullName>
    </submittedName>
</protein>
<keyword evidence="2" id="KW-1185">Reference proteome</keyword>
<dbReference type="Proteomes" id="UP000015241">
    <property type="component" value="Unassembled WGS sequence"/>
</dbReference>
<accession>S8E6S7</accession>
<evidence type="ECO:0000313" key="1">
    <source>
        <dbReference type="EMBL" id="EPT00692.1"/>
    </source>
</evidence>
<evidence type="ECO:0000313" key="2">
    <source>
        <dbReference type="Proteomes" id="UP000015241"/>
    </source>
</evidence>
<dbReference type="OrthoDB" id="2755117at2759"/>
<dbReference type="AlphaFoldDB" id="S8E6S7"/>
<proteinExistence type="predicted"/>
<name>S8E6S7_FOMSC</name>
<organism evidence="1 2">
    <name type="scientific">Fomitopsis schrenkii</name>
    <name type="common">Brown rot fungus</name>
    <dbReference type="NCBI Taxonomy" id="2126942"/>
    <lineage>
        <taxon>Eukaryota</taxon>
        <taxon>Fungi</taxon>
        <taxon>Dikarya</taxon>
        <taxon>Basidiomycota</taxon>
        <taxon>Agaricomycotina</taxon>
        <taxon>Agaricomycetes</taxon>
        <taxon>Polyporales</taxon>
        <taxon>Fomitopsis</taxon>
    </lineage>
</organism>
<reference evidence="1 2" key="1">
    <citation type="journal article" date="2012" name="Science">
        <title>The Paleozoic origin of enzymatic lignin decomposition reconstructed from 31 fungal genomes.</title>
        <authorList>
            <person name="Floudas D."/>
            <person name="Binder M."/>
            <person name="Riley R."/>
            <person name="Barry K."/>
            <person name="Blanchette R.A."/>
            <person name="Henrissat B."/>
            <person name="Martinez A.T."/>
            <person name="Otillar R."/>
            <person name="Spatafora J.W."/>
            <person name="Yadav J.S."/>
            <person name="Aerts A."/>
            <person name="Benoit I."/>
            <person name="Boyd A."/>
            <person name="Carlson A."/>
            <person name="Copeland A."/>
            <person name="Coutinho P.M."/>
            <person name="de Vries R.P."/>
            <person name="Ferreira P."/>
            <person name="Findley K."/>
            <person name="Foster B."/>
            <person name="Gaskell J."/>
            <person name="Glotzer D."/>
            <person name="Gorecki P."/>
            <person name="Heitman J."/>
            <person name="Hesse C."/>
            <person name="Hori C."/>
            <person name="Igarashi K."/>
            <person name="Jurgens J.A."/>
            <person name="Kallen N."/>
            <person name="Kersten P."/>
            <person name="Kohler A."/>
            <person name="Kuees U."/>
            <person name="Kumar T.K.A."/>
            <person name="Kuo A."/>
            <person name="LaButti K."/>
            <person name="Larrondo L.F."/>
            <person name="Lindquist E."/>
            <person name="Ling A."/>
            <person name="Lombard V."/>
            <person name="Lucas S."/>
            <person name="Lundell T."/>
            <person name="Martin R."/>
            <person name="McLaughlin D.J."/>
            <person name="Morgenstern I."/>
            <person name="Morin E."/>
            <person name="Murat C."/>
            <person name="Nagy L.G."/>
            <person name="Nolan M."/>
            <person name="Ohm R.A."/>
            <person name="Patyshakuliyeva A."/>
            <person name="Rokas A."/>
            <person name="Ruiz-Duenas F.J."/>
            <person name="Sabat G."/>
            <person name="Salamov A."/>
            <person name="Samejima M."/>
            <person name="Schmutz J."/>
            <person name="Slot J.C."/>
            <person name="St John F."/>
            <person name="Stenlid J."/>
            <person name="Sun H."/>
            <person name="Sun S."/>
            <person name="Syed K."/>
            <person name="Tsang A."/>
            <person name="Wiebenga A."/>
            <person name="Young D."/>
            <person name="Pisabarro A."/>
            <person name="Eastwood D.C."/>
            <person name="Martin F."/>
            <person name="Cullen D."/>
            <person name="Grigoriev I.V."/>
            <person name="Hibbett D.S."/>
        </authorList>
    </citation>
    <scope>NUCLEOTIDE SEQUENCE</scope>
    <source>
        <strain evidence="2">FP-58527</strain>
    </source>
</reference>
<dbReference type="InParanoid" id="S8E6S7"/>
<dbReference type="HOGENOM" id="CLU_1731502_0_0_1"/>